<dbReference type="Proteomes" id="UP000602198">
    <property type="component" value="Unassembled WGS sequence"/>
</dbReference>
<evidence type="ECO:0000313" key="7">
    <source>
        <dbReference type="EMBL" id="MBL1079074.1"/>
    </source>
</evidence>
<accession>A0ABS1MHC4</accession>
<feature type="domain" description="DUF202" evidence="6">
    <location>
        <begin position="7"/>
        <end position="66"/>
    </location>
</feature>
<feature type="transmembrane region" description="Helical" evidence="5">
    <location>
        <begin position="83"/>
        <end position="106"/>
    </location>
</feature>
<evidence type="ECO:0000256" key="3">
    <source>
        <dbReference type="ARBA" id="ARBA00022989"/>
    </source>
</evidence>
<reference evidence="7 8" key="1">
    <citation type="submission" date="2021-01" db="EMBL/GenBank/DDBJ databases">
        <title>WGS of actinomycetes isolated from Thailand.</title>
        <authorList>
            <person name="Thawai C."/>
        </authorList>
    </citation>
    <scope>NUCLEOTIDE SEQUENCE [LARGE SCALE GENOMIC DNA]</scope>
    <source>
        <strain evidence="7 8">LPG 2</strain>
    </source>
</reference>
<comment type="subcellular location">
    <subcellularLocation>
        <location evidence="1">Endomembrane system</location>
        <topology evidence="1">Multi-pass membrane protein</topology>
    </subcellularLocation>
</comment>
<evidence type="ECO:0000259" key="6">
    <source>
        <dbReference type="Pfam" id="PF02656"/>
    </source>
</evidence>
<keyword evidence="3 5" id="KW-1133">Transmembrane helix</keyword>
<dbReference type="RefSeq" id="WP_201954955.1">
    <property type="nucleotide sequence ID" value="NZ_JAERRJ010000014.1"/>
</dbReference>
<proteinExistence type="predicted"/>
<sequence>MTSPEAGLAAERTALSWRRTCVAAMANAVLLVHLAYTTEWLPVAVLALTAVVSLGVLTLVGVRRSHVLHSHRRGDWADGHRAVTTVAVASSAVVTFALGLALYYALTQA</sequence>
<dbReference type="Pfam" id="PF02656">
    <property type="entry name" value="DUF202"/>
    <property type="match status" value="1"/>
</dbReference>
<keyword evidence="8" id="KW-1185">Reference proteome</keyword>
<keyword evidence="4 5" id="KW-0472">Membrane</keyword>
<organism evidence="7 8">
    <name type="scientific">Nocardia acididurans</name>
    <dbReference type="NCBI Taxonomy" id="2802282"/>
    <lineage>
        <taxon>Bacteria</taxon>
        <taxon>Bacillati</taxon>
        <taxon>Actinomycetota</taxon>
        <taxon>Actinomycetes</taxon>
        <taxon>Mycobacteriales</taxon>
        <taxon>Nocardiaceae</taxon>
        <taxon>Nocardia</taxon>
    </lineage>
</organism>
<evidence type="ECO:0000256" key="4">
    <source>
        <dbReference type="ARBA" id="ARBA00023136"/>
    </source>
</evidence>
<keyword evidence="2 5" id="KW-0812">Transmembrane</keyword>
<evidence type="ECO:0000256" key="5">
    <source>
        <dbReference type="SAM" id="Phobius"/>
    </source>
</evidence>
<evidence type="ECO:0000313" key="8">
    <source>
        <dbReference type="Proteomes" id="UP000602198"/>
    </source>
</evidence>
<feature type="transmembrane region" description="Helical" evidence="5">
    <location>
        <begin position="43"/>
        <end position="62"/>
    </location>
</feature>
<evidence type="ECO:0000256" key="1">
    <source>
        <dbReference type="ARBA" id="ARBA00004127"/>
    </source>
</evidence>
<dbReference type="EMBL" id="JAERRJ010000014">
    <property type="protein sequence ID" value="MBL1079074.1"/>
    <property type="molecule type" value="Genomic_DNA"/>
</dbReference>
<dbReference type="InterPro" id="IPR003807">
    <property type="entry name" value="DUF202"/>
</dbReference>
<name>A0ABS1MHC4_9NOCA</name>
<gene>
    <name evidence="7" type="ORF">JK358_32190</name>
</gene>
<evidence type="ECO:0000256" key="2">
    <source>
        <dbReference type="ARBA" id="ARBA00022692"/>
    </source>
</evidence>
<protein>
    <submittedName>
        <fullName evidence="7">DUF202 domain-containing protein</fullName>
    </submittedName>
</protein>
<comment type="caution">
    <text evidence="7">The sequence shown here is derived from an EMBL/GenBank/DDBJ whole genome shotgun (WGS) entry which is preliminary data.</text>
</comment>